<dbReference type="EMBL" id="UGXR01000001">
    <property type="protein sequence ID" value="SUH10116.1"/>
    <property type="molecule type" value="Genomic_DNA"/>
</dbReference>
<name>A0A379VTA1_SALET</name>
<dbReference type="Proteomes" id="UP000254346">
    <property type="component" value="Unassembled WGS sequence"/>
</dbReference>
<sequence>MREQIKLLKHHAGFLANQPFVYFRIVNFQTIDNQIAGGDLFQFIDTA</sequence>
<protein>
    <submittedName>
        <fullName evidence="1">Uncharacterized protein</fullName>
    </submittedName>
</protein>
<proteinExistence type="predicted"/>
<accession>A0A379VTA1</accession>
<evidence type="ECO:0000313" key="2">
    <source>
        <dbReference type="Proteomes" id="UP000254346"/>
    </source>
</evidence>
<dbReference type="AlphaFoldDB" id="A0A379VTA1"/>
<reference evidence="1 2" key="1">
    <citation type="submission" date="2018-06" db="EMBL/GenBank/DDBJ databases">
        <authorList>
            <consortium name="Pathogen Informatics"/>
            <person name="Doyle S."/>
        </authorList>
    </citation>
    <scope>NUCLEOTIDE SEQUENCE [LARGE SCALE GENOMIC DNA]</scope>
    <source>
        <strain evidence="1 2">NCTC8256</strain>
    </source>
</reference>
<organism evidence="1 2">
    <name type="scientific">Salmonella enterica I</name>
    <dbReference type="NCBI Taxonomy" id="59201"/>
    <lineage>
        <taxon>Bacteria</taxon>
        <taxon>Pseudomonadati</taxon>
        <taxon>Pseudomonadota</taxon>
        <taxon>Gammaproteobacteria</taxon>
        <taxon>Enterobacterales</taxon>
        <taxon>Enterobacteriaceae</taxon>
        <taxon>Salmonella</taxon>
    </lineage>
</organism>
<gene>
    <name evidence="1" type="ORF">NCTC8256_04110</name>
</gene>
<evidence type="ECO:0000313" key="1">
    <source>
        <dbReference type="EMBL" id="SUH10116.1"/>
    </source>
</evidence>